<comment type="pathway">
    <text evidence="2 10">Cofactor biosynthesis; NAD(+) biosynthesis; deamido-NAD(+) from nicotinate D-ribonucleotide: step 1/1.</text>
</comment>
<dbReference type="NCBIfam" id="NF000840">
    <property type="entry name" value="PRK00071.1-3"/>
    <property type="match status" value="1"/>
</dbReference>
<keyword evidence="13" id="KW-1185">Reference proteome</keyword>
<dbReference type="Pfam" id="PF01467">
    <property type="entry name" value="CTP_transf_like"/>
    <property type="match status" value="1"/>
</dbReference>
<keyword evidence="8 10" id="KW-0520">NAD</keyword>
<evidence type="ECO:0000256" key="2">
    <source>
        <dbReference type="ARBA" id="ARBA00005019"/>
    </source>
</evidence>
<name>A0ABW4J8Q5_9LACO</name>
<evidence type="ECO:0000313" key="13">
    <source>
        <dbReference type="Proteomes" id="UP001597267"/>
    </source>
</evidence>
<comment type="caution">
    <text evidence="12">The sequence shown here is derived from an EMBL/GenBank/DDBJ whole genome shotgun (WGS) entry which is preliminary data.</text>
</comment>
<evidence type="ECO:0000256" key="7">
    <source>
        <dbReference type="ARBA" id="ARBA00022840"/>
    </source>
</evidence>
<dbReference type="NCBIfam" id="TIGR00482">
    <property type="entry name" value="nicotinate (nicotinamide) nucleotide adenylyltransferase"/>
    <property type="match status" value="1"/>
</dbReference>
<evidence type="ECO:0000256" key="6">
    <source>
        <dbReference type="ARBA" id="ARBA00022741"/>
    </source>
</evidence>
<dbReference type="PANTHER" id="PTHR39321:SF3">
    <property type="entry name" value="PHOSPHOPANTETHEINE ADENYLYLTRANSFERASE"/>
    <property type="match status" value="1"/>
</dbReference>
<proteinExistence type="inferred from homology"/>
<evidence type="ECO:0000256" key="1">
    <source>
        <dbReference type="ARBA" id="ARBA00002324"/>
    </source>
</evidence>
<keyword evidence="4 10" id="KW-0808">Transferase</keyword>
<evidence type="ECO:0000256" key="3">
    <source>
        <dbReference type="ARBA" id="ARBA00022642"/>
    </source>
</evidence>
<evidence type="ECO:0000256" key="10">
    <source>
        <dbReference type="HAMAP-Rule" id="MF_00244"/>
    </source>
</evidence>
<sequence>MQTRIVTLKQPVISTEVQKKILNLNKRRQVGILGGTFNPPHLGHLIMADQVMQQLELEKVLFMPDNQPPHVDEKKTIPGKDRKEMVSRAIMDNPNFELETIELQRGGISYTYDTIKALKQRHPDTDYYFIIGGDMVAYLPKWHKIDELLKLVHFVGVRRRNFAVHSNYPIIWVDSPLVDISSSAIRKRVKNQQSIHYLVPDDVAAYIYEKGLYLEGK</sequence>
<dbReference type="InterPro" id="IPR004821">
    <property type="entry name" value="Cyt_trans-like"/>
</dbReference>
<dbReference type="NCBIfam" id="TIGR00125">
    <property type="entry name" value="cyt_tran_rel"/>
    <property type="match status" value="1"/>
</dbReference>
<dbReference type="EC" id="2.7.7.18" evidence="10"/>
<dbReference type="PANTHER" id="PTHR39321">
    <property type="entry name" value="NICOTINATE-NUCLEOTIDE ADENYLYLTRANSFERASE-RELATED"/>
    <property type="match status" value="1"/>
</dbReference>
<dbReference type="SUPFAM" id="SSF52374">
    <property type="entry name" value="Nucleotidylyl transferase"/>
    <property type="match status" value="1"/>
</dbReference>
<dbReference type="EMBL" id="JBHTOP010000026">
    <property type="protein sequence ID" value="MFD1672746.1"/>
    <property type="molecule type" value="Genomic_DNA"/>
</dbReference>
<dbReference type="Proteomes" id="UP001597267">
    <property type="component" value="Unassembled WGS sequence"/>
</dbReference>
<dbReference type="CDD" id="cd02165">
    <property type="entry name" value="NMNAT"/>
    <property type="match status" value="1"/>
</dbReference>
<dbReference type="NCBIfam" id="NF000841">
    <property type="entry name" value="PRK00071.1-4"/>
    <property type="match status" value="1"/>
</dbReference>
<comment type="function">
    <text evidence="1 10">Catalyzes the reversible adenylation of nicotinate mononucleotide (NaMN) to nicotinic acid adenine dinucleotide (NaAD).</text>
</comment>
<accession>A0ABW4J8Q5</accession>
<evidence type="ECO:0000256" key="8">
    <source>
        <dbReference type="ARBA" id="ARBA00023027"/>
    </source>
</evidence>
<gene>
    <name evidence="10" type="primary">nadD</name>
    <name evidence="12" type="ORF">ACFQ5M_11600</name>
</gene>
<dbReference type="Gene3D" id="3.40.50.620">
    <property type="entry name" value="HUPs"/>
    <property type="match status" value="1"/>
</dbReference>
<organism evidence="12 13">
    <name type="scientific">Agrilactobacillus yilanensis</name>
    <dbReference type="NCBI Taxonomy" id="2485997"/>
    <lineage>
        <taxon>Bacteria</taxon>
        <taxon>Bacillati</taxon>
        <taxon>Bacillota</taxon>
        <taxon>Bacilli</taxon>
        <taxon>Lactobacillales</taxon>
        <taxon>Lactobacillaceae</taxon>
        <taxon>Agrilactobacillus</taxon>
    </lineage>
</organism>
<evidence type="ECO:0000256" key="4">
    <source>
        <dbReference type="ARBA" id="ARBA00022679"/>
    </source>
</evidence>
<evidence type="ECO:0000256" key="9">
    <source>
        <dbReference type="ARBA" id="ARBA00048721"/>
    </source>
</evidence>
<evidence type="ECO:0000259" key="11">
    <source>
        <dbReference type="Pfam" id="PF01467"/>
    </source>
</evidence>
<evidence type="ECO:0000313" key="12">
    <source>
        <dbReference type="EMBL" id="MFD1672746.1"/>
    </source>
</evidence>
<feature type="domain" description="Cytidyltransferase-like" evidence="11">
    <location>
        <begin position="32"/>
        <end position="188"/>
    </location>
</feature>
<keyword evidence="3 10" id="KW-0662">Pyridine nucleotide biosynthesis</keyword>
<dbReference type="GO" id="GO:0004515">
    <property type="term" value="F:nicotinate-nucleotide adenylyltransferase activity"/>
    <property type="evidence" value="ECO:0007669"/>
    <property type="project" value="UniProtKB-EC"/>
</dbReference>
<reference evidence="13" key="1">
    <citation type="journal article" date="2019" name="Int. J. Syst. Evol. Microbiol.">
        <title>The Global Catalogue of Microorganisms (GCM) 10K type strain sequencing project: providing services to taxonomists for standard genome sequencing and annotation.</title>
        <authorList>
            <consortium name="The Broad Institute Genomics Platform"/>
            <consortium name="The Broad Institute Genome Sequencing Center for Infectious Disease"/>
            <person name="Wu L."/>
            <person name="Ma J."/>
        </authorList>
    </citation>
    <scope>NUCLEOTIDE SEQUENCE [LARGE SCALE GENOMIC DNA]</scope>
    <source>
        <strain evidence="13">CCM 8896</strain>
    </source>
</reference>
<evidence type="ECO:0000256" key="5">
    <source>
        <dbReference type="ARBA" id="ARBA00022695"/>
    </source>
</evidence>
<comment type="catalytic activity">
    <reaction evidence="9 10">
        <text>nicotinate beta-D-ribonucleotide + ATP + H(+) = deamido-NAD(+) + diphosphate</text>
        <dbReference type="Rhea" id="RHEA:22860"/>
        <dbReference type="ChEBI" id="CHEBI:15378"/>
        <dbReference type="ChEBI" id="CHEBI:30616"/>
        <dbReference type="ChEBI" id="CHEBI:33019"/>
        <dbReference type="ChEBI" id="CHEBI:57502"/>
        <dbReference type="ChEBI" id="CHEBI:58437"/>
        <dbReference type="EC" id="2.7.7.18"/>
    </reaction>
</comment>
<keyword evidence="5 10" id="KW-0548">Nucleotidyltransferase</keyword>
<dbReference type="RefSeq" id="WP_376923121.1">
    <property type="nucleotide sequence ID" value="NZ_JBHTOP010000026.1"/>
</dbReference>
<protein>
    <recommendedName>
        <fullName evidence="10">Probable nicotinate-nucleotide adenylyltransferase</fullName>
        <ecNumber evidence="10">2.7.7.18</ecNumber>
    </recommendedName>
    <alternativeName>
        <fullName evidence="10">Deamido-NAD(+) diphosphorylase</fullName>
    </alternativeName>
    <alternativeName>
        <fullName evidence="10">Deamido-NAD(+) pyrophosphorylase</fullName>
    </alternativeName>
    <alternativeName>
        <fullName evidence="10">Nicotinate mononucleotide adenylyltransferase</fullName>
        <shortName evidence="10">NaMN adenylyltransferase</shortName>
    </alternativeName>
</protein>
<dbReference type="InterPro" id="IPR005248">
    <property type="entry name" value="NadD/NMNAT"/>
</dbReference>
<comment type="similarity">
    <text evidence="10">Belongs to the NadD family.</text>
</comment>
<dbReference type="HAMAP" id="MF_00244">
    <property type="entry name" value="NaMN_adenylyltr"/>
    <property type="match status" value="1"/>
</dbReference>
<keyword evidence="6 10" id="KW-0547">Nucleotide-binding</keyword>
<dbReference type="InterPro" id="IPR014729">
    <property type="entry name" value="Rossmann-like_a/b/a_fold"/>
</dbReference>
<keyword evidence="7 10" id="KW-0067">ATP-binding</keyword>